<dbReference type="RefSeq" id="WP_012785281.1">
    <property type="nucleotide sequence ID" value="NC_013131.1"/>
</dbReference>
<dbReference type="Proteomes" id="UP000000851">
    <property type="component" value="Chromosome"/>
</dbReference>
<dbReference type="eggNOG" id="COG2018">
    <property type="taxonomic scope" value="Bacteria"/>
</dbReference>
<dbReference type="HOGENOM" id="CLU_094585_1_1_11"/>
<accession>C7Q4C7</accession>
<evidence type="ECO:0000259" key="1">
    <source>
        <dbReference type="SMART" id="SM00960"/>
    </source>
</evidence>
<dbReference type="KEGG" id="cai:Caci_1061"/>
<proteinExistence type="predicted"/>
<dbReference type="STRING" id="479433.Caci_1061"/>
<evidence type="ECO:0000313" key="2">
    <source>
        <dbReference type="EMBL" id="ACU69987.1"/>
    </source>
</evidence>
<sequence length="142" mass="14489">MSATNPPQDLDWLLGRIVERLPDARAAVLASADGVRTHRYGVDEDDGDRLAAIAVGLYSLGRGIGRFGGHSTDVVRQVIVEHADALLFVAGAAPGTVVAVLTTPDADSGLVGHEMAQAVAAVAKHLTTARRGSSGGLDGSGP</sequence>
<organism evidence="2 3">
    <name type="scientific">Catenulispora acidiphila (strain DSM 44928 / JCM 14897 / NBRC 102108 / NRRL B-24433 / ID139908)</name>
    <dbReference type="NCBI Taxonomy" id="479433"/>
    <lineage>
        <taxon>Bacteria</taxon>
        <taxon>Bacillati</taxon>
        <taxon>Actinomycetota</taxon>
        <taxon>Actinomycetes</taxon>
        <taxon>Catenulisporales</taxon>
        <taxon>Catenulisporaceae</taxon>
        <taxon>Catenulispora</taxon>
    </lineage>
</organism>
<dbReference type="PANTHER" id="PTHR36222:SF1">
    <property type="entry name" value="SERINE PROTEASE INHIBITOR RV3364C"/>
    <property type="match status" value="1"/>
</dbReference>
<protein>
    <submittedName>
        <fullName evidence="2">Roadblock/LC7 family protein</fullName>
    </submittedName>
</protein>
<dbReference type="PANTHER" id="PTHR36222">
    <property type="entry name" value="SERINE PROTEASE INHIBITOR RV3364C"/>
    <property type="match status" value="1"/>
</dbReference>
<reference evidence="2 3" key="1">
    <citation type="journal article" date="2009" name="Stand. Genomic Sci.">
        <title>Complete genome sequence of Catenulispora acidiphila type strain (ID 139908).</title>
        <authorList>
            <person name="Copeland A."/>
            <person name="Lapidus A."/>
            <person name="Glavina Del Rio T."/>
            <person name="Nolan M."/>
            <person name="Lucas S."/>
            <person name="Chen F."/>
            <person name="Tice H."/>
            <person name="Cheng J.F."/>
            <person name="Bruce D."/>
            <person name="Goodwin L."/>
            <person name="Pitluck S."/>
            <person name="Mikhailova N."/>
            <person name="Pati A."/>
            <person name="Ivanova N."/>
            <person name="Mavromatis K."/>
            <person name="Chen A."/>
            <person name="Palaniappan K."/>
            <person name="Chain P."/>
            <person name="Land M."/>
            <person name="Hauser L."/>
            <person name="Chang Y.J."/>
            <person name="Jeffries C.D."/>
            <person name="Chertkov O."/>
            <person name="Brettin T."/>
            <person name="Detter J.C."/>
            <person name="Han C."/>
            <person name="Ali Z."/>
            <person name="Tindall B.J."/>
            <person name="Goker M."/>
            <person name="Bristow J."/>
            <person name="Eisen J.A."/>
            <person name="Markowitz V."/>
            <person name="Hugenholtz P."/>
            <person name="Kyrpides N.C."/>
            <person name="Klenk H.P."/>
        </authorList>
    </citation>
    <scope>NUCLEOTIDE SEQUENCE [LARGE SCALE GENOMIC DNA]</scope>
    <source>
        <strain evidence="3">DSM 44928 / JCM 14897 / NBRC 102108 / NRRL B-24433 / ID139908</strain>
    </source>
</reference>
<dbReference type="Pfam" id="PF03259">
    <property type="entry name" value="Robl_LC7"/>
    <property type="match status" value="1"/>
</dbReference>
<dbReference type="SUPFAM" id="SSF103196">
    <property type="entry name" value="Roadblock/LC7 domain"/>
    <property type="match status" value="1"/>
</dbReference>
<dbReference type="InParanoid" id="C7Q4C7"/>
<dbReference type="Gene3D" id="3.30.450.30">
    <property type="entry name" value="Dynein light chain 2a, cytoplasmic"/>
    <property type="match status" value="1"/>
</dbReference>
<dbReference type="AlphaFoldDB" id="C7Q4C7"/>
<keyword evidence="3" id="KW-1185">Reference proteome</keyword>
<name>C7Q4C7_CATAD</name>
<dbReference type="OrthoDB" id="5187023at2"/>
<dbReference type="SMART" id="SM00960">
    <property type="entry name" value="Robl_LC7"/>
    <property type="match status" value="1"/>
</dbReference>
<evidence type="ECO:0000313" key="3">
    <source>
        <dbReference type="Proteomes" id="UP000000851"/>
    </source>
</evidence>
<feature type="domain" description="Roadblock/LAMTOR2" evidence="1">
    <location>
        <begin position="11"/>
        <end position="102"/>
    </location>
</feature>
<dbReference type="InterPro" id="IPR004942">
    <property type="entry name" value="Roadblock/LAMTOR2_dom"/>
</dbReference>
<dbReference type="EMBL" id="CP001700">
    <property type="protein sequence ID" value="ACU69987.1"/>
    <property type="molecule type" value="Genomic_DNA"/>
</dbReference>
<dbReference type="InterPro" id="IPR053141">
    <property type="entry name" value="Mycobact_SerProt_Inhib_Rv3364c"/>
</dbReference>
<gene>
    <name evidence="2" type="ordered locus">Caci_1061</name>
</gene>